<reference evidence="2 3" key="1">
    <citation type="submission" date="2018-11" db="EMBL/GenBank/DDBJ databases">
        <authorList>
            <person name="Li F."/>
        </authorList>
    </citation>
    <scope>NUCLEOTIDE SEQUENCE [LARGE SCALE GENOMIC DNA]</scope>
    <source>
        <strain evidence="2 3">Gsoil 818</strain>
    </source>
</reference>
<accession>A0A3N0GWC9</accession>
<comment type="caution">
    <text evidence="2">The sequence shown here is derived from an EMBL/GenBank/DDBJ whole genome shotgun (WGS) entry which is preliminary data.</text>
</comment>
<name>A0A3N0GWC9_9ACTN</name>
<dbReference type="Proteomes" id="UP000279994">
    <property type="component" value="Unassembled WGS sequence"/>
</dbReference>
<keyword evidence="3" id="KW-1185">Reference proteome</keyword>
<dbReference type="RefSeq" id="WP_123221656.1">
    <property type="nucleotide sequence ID" value="NZ_RJSF01000007.1"/>
</dbReference>
<organism evidence="2 3">
    <name type="scientific">Nocardioides pocheonensis</name>
    <dbReference type="NCBI Taxonomy" id="661485"/>
    <lineage>
        <taxon>Bacteria</taxon>
        <taxon>Bacillati</taxon>
        <taxon>Actinomycetota</taxon>
        <taxon>Actinomycetes</taxon>
        <taxon>Propionibacteriales</taxon>
        <taxon>Nocardioidaceae</taxon>
        <taxon>Nocardioides</taxon>
    </lineage>
</organism>
<evidence type="ECO:0000313" key="3">
    <source>
        <dbReference type="Proteomes" id="UP000279994"/>
    </source>
</evidence>
<evidence type="ECO:0000313" key="2">
    <source>
        <dbReference type="EMBL" id="RNM16765.1"/>
    </source>
</evidence>
<sequence>MPRRLAYRPTTLPIWIAFGLALLLLAIALALAWWRIGNYDGAVARGESVPTVVAVTHAR</sequence>
<proteinExistence type="predicted"/>
<keyword evidence="1" id="KW-0812">Transmembrane</keyword>
<gene>
    <name evidence="2" type="ORF">EFL26_04455</name>
</gene>
<protein>
    <submittedName>
        <fullName evidence="2">Uncharacterized protein</fullName>
    </submittedName>
</protein>
<dbReference type="AlphaFoldDB" id="A0A3N0GWC9"/>
<keyword evidence="1" id="KW-0472">Membrane</keyword>
<evidence type="ECO:0000256" key="1">
    <source>
        <dbReference type="SAM" id="Phobius"/>
    </source>
</evidence>
<feature type="transmembrane region" description="Helical" evidence="1">
    <location>
        <begin position="12"/>
        <end position="34"/>
    </location>
</feature>
<dbReference type="EMBL" id="RJSF01000007">
    <property type="protein sequence ID" value="RNM16765.1"/>
    <property type="molecule type" value="Genomic_DNA"/>
</dbReference>
<keyword evidence="1" id="KW-1133">Transmembrane helix</keyword>